<dbReference type="Pfam" id="PF08327">
    <property type="entry name" value="AHSA1"/>
    <property type="match status" value="1"/>
</dbReference>
<feature type="domain" description="Activator of Hsp90 ATPase homologue 1/2-like C-terminal" evidence="3">
    <location>
        <begin position="39"/>
        <end position="173"/>
    </location>
</feature>
<evidence type="ECO:0000256" key="1">
    <source>
        <dbReference type="ARBA" id="ARBA00006817"/>
    </source>
</evidence>
<evidence type="ECO:0000259" key="3">
    <source>
        <dbReference type="Pfam" id="PF08327"/>
    </source>
</evidence>
<accession>A0A317KFS9</accession>
<proteinExistence type="inferred from homology"/>
<gene>
    <name evidence="4" type="ORF">DLJ46_04615</name>
</gene>
<dbReference type="Gene3D" id="3.30.530.20">
    <property type="match status" value="1"/>
</dbReference>
<evidence type="ECO:0000313" key="4">
    <source>
        <dbReference type="EMBL" id="PWU51635.1"/>
    </source>
</evidence>
<evidence type="ECO:0000313" key="5">
    <source>
        <dbReference type="Proteomes" id="UP000245683"/>
    </source>
</evidence>
<organism evidence="4 5">
    <name type="scientific">Micromonospora globispora</name>
    <dbReference type="NCBI Taxonomy" id="1450148"/>
    <lineage>
        <taxon>Bacteria</taxon>
        <taxon>Bacillati</taxon>
        <taxon>Actinomycetota</taxon>
        <taxon>Actinomycetes</taxon>
        <taxon>Micromonosporales</taxon>
        <taxon>Micromonosporaceae</taxon>
        <taxon>Micromonospora</taxon>
    </lineage>
</organism>
<dbReference type="InterPro" id="IPR013538">
    <property type="entry name" value="ASHA1/2-like_C"/>
</dbReference>
<dbReference type="AlphaFoldDB" id="A0A317KFS9"/>
<name>A0A317KFS9_9ACTN</name>
<comment type="similarity">
    <text evidence="1">Belongs to the AHA1 family.</text>
</comment>
<feature type="region of interest" description="Disordered" evidence="2">
    <location>
        <begin position="1"/>
        <end position="35"/>
    </location>
</feature>
<dbReference type="Proteomes" id="UP000245683">
    <property type="component" value="Unassembled WGS sequence"/>
</dbReference>
<dbReference type="InterPro" id="IPR023393">
    <property type="entry name" value="START-like_dom_sf"/>
</dbReference>
<dbReference type="OrthoDB" id="268331at2"/>
<feature type="compositionally biased region" description="Polar residues" evidence="2">
    <location>
        <begin position="23"/>
        <end position="35"/>
    </location>
</feature>
<dbReference type="SUPFAM" id="SSF55961">
    <property type="entry name" value="Bet v1-like"/>
    <property type="match status" value="1"/>
</dbReference>
<sequence length="178" mass="19628">MAAGPGGVRTRRREPSRGGAVTSAETDQSTAVRTNIQVDTTPEHAFEVFTTGIDRWWIRSHHLLPDELKRVGMEPHVGGAMWEESEAGEVCTWGRVLTWDPPRTFAFSWLIGPNWEVPPADAVGSRVTVTFTPADGGTRVDLVHDQLDAHGAGWEQIRDAVARDNGWSGLLRRYAETA</sequence>
<dbReference type="CDD" id="cd08891">
    <property type="entry name" value="SRPBCC_CalC"/>
    <property type="match status" value="1"/>
</dbReference>
<keyword evidence="5" id="KW-1185">Reference proteome</keyword>
<reference evidence="5" key="1">
    <citation type="submission" date="2018-05" db="EMBL/GenBank/DDBJ databases">
        <title>Micromonospora globispora sp. nov. and Micromonospora rugosa sp. nov., isolated from marine sediment.</title>
        <authorList>
            <person name="Carro L."/>
            <person name="Aysel V."/>
            <person name="Cetin D."/>
            <person name="Igual J.M."/>
            <person name="Klenk H.-P."/>
            <person name="Trujillo M.E."/>
            <person name="Sahin N."/>
        </authorList>
    </citation>
    <scope>NUCLEOTIDE SEQUENCE [LARGE SCALE GENOMIC DNA]</scope>
    <source>
        <strain evidence="5">S2904</strain>
    </source>
</reference>
<dbReference type="EMBL" id="QGSV01000084">
    <property type="protein sequence ID" value="PWU51635.1"/>
    <property type="molecule type" value="Genomic_DNA"/>
</dbReference>
<comment type="caution">
    <text evidence="4">The sequence shown here is derived from an EMBL/GenBank/DDBJ whole genome shotgun (WGS) entry which is preliminary data.</text>
</comment>
<evidence type="ECO:0000256" key="2">
    <source>
        <dbReference type="SAM" id="MobiDB-lite"/>
    </source>
</evidence>
<protein>
    <submittedName>
        <fullName evidence="4">ATPase</fullName>
    </submittedName>
</protein>